<dbReference type="AlphaFoldDB" id="A0A151ZFS9"/>
<dbReference type="Gene3D" id="2.60.40.2080">
    <property type="match status" value="1"/>
</dbReference>
<dbReference type="EMBL" id="LODT01000028">
    <property type="protein sequence ID" value="KYQ92785.1"/>
    <property type="molecule type" value="Genomic_DNA"/>
</dbReference>
<dbReference type="SUPFAM" id="SSF49785">
    <property type="entry name" value="Galactose-binding domain-like"/>
    <property type="match status" value="1"/>
</dbReference>
<keyword evidence="1" id="KW-0430">Lectin</keyword>
<dbReference type="GO" id="GO:0098609">
    <property type="term" value="P:cell-cell adhesion"/>
    <property type="evidence" value="ECO:0007669"/>
    <property type="project" value="TreeGrafter"/>
</dbReference>
<dbReference type="FunFam" id="2.60.40.2080:FF:000001">
    <property type="entry name" value="Discoidin-1 subunit A"/>
    <property type="match status" value="1"/>
</dbReference>
<dbReference type="PANTHER" id="PTHR46938">
    <property type="entry name" value="DISCOIDIN-1 SUBUNIT A-RELATED-RELATED"/>
    <property type="match status" value="1"/>
</dbReference>
<comment type="caution">
    <text evidence="4">The sequence shown here is derived from an EMBL/GenBank/DDBJ whole genome shotgun (WGS) entry which is preliminary data.</text>
</comment>
<dbReference type="GO" id="GO:0098636">
    <property type="term" value="C:protein complex involved in cell adhesion"/>
    <property type="evidence" value="ECO:0007669"/>
    <property type="project" value="TreeGrafter"/>
</dbReference>
<keyword evidence="5" id="KW-1185">Reference proteome</keyword>
<name>A0A151ZFS9_TIELA</name>
<dbReference type="Pfam" id="PF09458">
    <property type="entry name" value="H_lectin"/>
    <property type="match status" value="1"/>
</dbReference>
<accession>A0A151ZFS9</accession>
<protein>
    <submittedName>
        <fullName evidence="4">Discoidin II</fullName>
    </submittedName>
</protein>
<sequence>MIIKSNYLKSKMATLSSIPTNAVACIANAMLNFRTSTDFNADHGAKNCVLNFSNNKSSGTDGSEAWCSSILDKNQWIMFASPIAREYTHFSIQGRGDFPQWVTSFYIKYSLDNITWTDYNNKQMFSGNTDQQTVITYAFLKPILARSVAIHVESWNSHISMRCELYSKPLLPQSFVQTGTVAIGNRDINTGTGSRSTTRKVTFPQSFNMVPKVVIGVNHSDTSYDNGQTRWDVQAKNITETGFDCVFTTWGNSNVYDLRADYVAVQSI</sequence>
<keyword evidence="2" id="KW-0130">Cell adhesion</keyword>
<dbReference type="InterPro" id="IPR037221">
    <property type="entry name" value="H-type_lectin_dom_sf"/>
</dbReference>
<dbReference type="GO" id="GO:0030247">
    <property type="term" value="F:polysaccharide binding"/>
    <property type="evidence" value="ECO:0007669"/>
    <property type="project" value="TreeGrafter"/>
</dbReference>
<dbReference type="GO" id="GO:0045335">
    <property type="term" value="C:phagocytic vesicle"/>
    <property type="evidence" value="ECO:0007669"/>
    <property type="project" value="TreeGrafter"/>
</dbReference>
<evidence type="ECO:0000256" key="2">
    <source>
        <dbReference type="ARBA" id="ARBA00022889"/>
    </source>
</evidence>
<gene>
    <name evidence="4" type="ORF">DLAC_05365</name>
</gene>
<dbReference type="InterPro" id="IPR052487">
    <property type="entry name" value="Galactose-binding_lectin"/>
</dbReference>
<dbReference type="GO" id="GO:0009986">
    <property type="term" value="C:cell surface"/>
    <property type="evidence" value="ECO:0007669"/>
    <property type="project" value="TreeGrafter"/>
</dbReference>
<dbReference type="GO" id="GO:0046871">
    <property type="term" value="F:N-acetylgalactosamine binding"/>
    <property type="evidence" value="ECO:0007669"/>
    <property type="project" value="TreeGrafter"/>
</dbReference>
<dbReference type="PROSITE" id="PS50022">
    <property type="entry name" value="FA58C_3"/>
    <property type="match status" value="1"/>
</dbReference>
<reference evidence="4 5" key="1">
    <citation type="submission" date="2015-12" db="EMBL/GenBank/DDBJ databases">
        <title>Dictyostelia acquired genes for synthesis and detection of signals that induce cell-type specialization by lateral gene transfer from prokaryotes.</title>
        <authorList>
            <person name="Gloeckner G."/>
            <person name="Schaap P."/>
        </authorList>
    </citation>
    <scope>NUCLEOTIDE SEQUENCE [LARGE SCALE GENOMIC DNA]</scope>
    <source>
        <strain evidence="4 5">TK</strain>
    </source>
</reference>
<dbReference type="InterPro" id="IPR008979">
    <property type="entry name" value="Galactose-bd-like_sf"/>
</dbReference>
<dbReference type="InterPro" id="IPR019019">
    <property type="entry name" value="H-type_lectin_domain"/>
</dbReference>
<evidence type="ECO:0000256" key="1">
    <source>
        <dbReference type="ARBA" id="ARBA00022734"/>
    </source>
</evidence>
<proteinExistence type="predicted"/>
<evidence type="ECO:0000313" key="5">
    <source>
        <dbReference type="Proteomes" id="UP000076078"/>
    </source>
</evidence>
<dbReference type="Proteomes" id="UP000076078">
    <property type="component" value="Unassembled WGS sequence"/>
</dbReference>
<dbReference type="InParanoid" id="A0A151ZFS9"/>
<dbReference type="Pfam" id="PF00754">
    <property type="entry name" value="F5_F8_type_C"/>
    <property type="match status" value="1"/>
</dbReference>
<organism evidence="4 5">
    <name type="scientific">Tieghemostelium lacteum</name>
    <name type="common">Slime mold</name>
    <name type="synonym">Dictyostelium lacteum</name>
    <dbReference type="NCBI Taxonomy" id="361077"/>
    <lineage>
        <taxon>Eukaryota</taxon>
        <taxon>Amoebozoa</taxon>
        <taxon>Evosea</taxon>
        <taxon>Eumycetozoa</taxon>
        <taxon>Dictyostelia</taxon>
        <taxon>Dictyosteliales</taxon>
        <taxon>Raperosteliaceae</taxon>
        <taxon>Tieghemostelium</taxon>
    </lineage>
</organism>
<dbReference type="FunFam" id="2.60.120.260:FF:000016">
    <property type="entry name" value="Contactin-associated protein-like 4 isoform 1"/>
    <property type="match status" value="1"/>
</dbReference>
<dbReference type="Gene3D" id="2.60.120.260">
    <property type="entry name" value="Galactose-binding domain-like"/>
    <property type="match status" value="1"/>
</dbReference>
<dbReference type="CDD" id="cd00057">
    <property type="entry name" value="FA58C"/>
    <property type="match status" value="1"/>
</dbReference>
<dbReference type="OrthoDB" id="5985199at2759"/>
<dbReference type="GO" id="GO:0007010">
    <property type="term" value="P:cytoskeleton organization"/>
    <property type="evidence" value="ECO:0007669"/>
    <property type="project" value="UniProtKB-ARBA"/>
</dbReference>
<dbReference type="SUPFAM" id="SSF141086">
    <property type="entry name" value="Agglutinin HPA-like"/>
    <property type="match status" value="1"/>
</dbReference>
<dbReference type="OMA" id="ANAMLNF"/>
<dbReference type="GO" id="GO:0070492">
    <property type="term" value="F:oligosaccharide binding"/>
    <property type="evidence" value="ECO:0007669"/>
    <property type="project" value="TreeGrafter"/>
</dbReference>
<evidence type="ECO:0000259" key="3">
    <source>
        <dbReference type="PROSITE" id="PS50022"/>
    </source>
</evidence>
<evidence type="ECO:0000313" key="4">
    <source>
        <dbReference type="EMBL" id="KYQ92785.1"/>
    </source>
</evidence>
<dbReference type="STRING" id="361077.A0A151ZFS9"/>
<feature type="domain" description="F5/8 type C" evidence="3">
    <location>
        <begin position="25"/>
        <end position="168"/>
    </location>
</feature>
<dbReference type="InterPro" id="IPR000421">
    <property type="entry name" value="FA58C"/>
</dbReference>